<organism evidence="1 2">
    <name type="scientific">Mesorhizobium caraganae</name>
    <dbReference type="NCBI Taxonomy" id="483206"/>
    <lineage>
        <taxon>Bacteria</taxon>
        <taxon>Pseudomonadati</taxon>
        <taxon>Pseudomonadota</taxon>
        <taxon>Alphaproteobacteria</taxon>
        <taxon>Hyphomicrobiales</taxon>
        <taxon>Phyllobacteriaceae</taxon>
        <taxon>Mesorhizobium</taxon>
    </lineage>
</organism>
<name>A0ABV1Z3C9_9HYPH</name>
<dbReference type="Proteomes" id="UP001433071">
    <property type="component" value="Unassembled WGS sequence"/>
</dbReference>
<gene>
    <name evidence="1" type="ORF">NKI36_20820</name>
</gene>
<protein>
    <submittedName>
        <fullName evidence="1">Phytanoyl-CoA dioxygenase family protein</fullName>
    </submittedName>
</protein>
<keyword evidence="1" id="KW-0560">Oxidoreductase</keyword>
<evidence type="ECO:0000313" key="1">
    <source>
        <dbReference type="EMBL" id="MER9406478.1"/>
    </source>
</evidence>
<proteinExistence type="predicted"/>
<sequence length="273" mass="30885">MSSEQIEQFRANGFLAIPRITTDDEIAWMRVVYDRLFEQKPGWQQGDFFDFAGSDKKGEAAKVPQLLNPSRYEQKLANTIFRANAHAMARQLLGPSASLIFEHAMMKAANVGGETAWHQDEAFYARYTNYRAVTVWMPLQPVDERNGCMEFIPGSHHGSVKPHRHIDNDPRIHGLEALDFDRSPAIACPLPAGGATFHGDRTLHHSGVNRSDQPRRAYALVFGTRSKEFVLREDFPWNLEAQTAREERAENARGPIQNAVHALKQAAKPILRR</sequence>
<dbReference type="Pfam" id="PF05721">
    <property type="entry name" value="PhyH"/>
    <property type="match status" value="1"/>
</dbReference>
<dbReference type="RefSeq" id="WP_352559811.1">
    <property type="nucleotide sequence ID" value="NZ_JAMYQB010000017.1"/>
</dbReference>
<evidence type="ECO:0000313" key="2">
    <source>
        <dbReference type="Proteomes" id="UP001433071"/>
    </source>
</evidence>
<accession>A0ABV1Z3C9</accession>
<comment type="caution">
    <text evidence="1">The sequence shown here is derived from an EMBL/GenBank/DDBJ whole genome shotgun (WGS) entry which is preliminary data.</text>
</comment>
<dbReference type="GO" id="GO:0051213">
    <property type="term" value="F:dioxygenase activity"/>
    <property type="evidence" value="ECO:0007669"/>
    <property type="project" value="UniProtKB-KW"/>
</dbReference>
<dbReference type="EMBL" id="JAMYQB010000017">
    <property type="protein sequence ID" value="MER9406478.1"/>
    <property type="molecule type" value="Genomic_DNA"/>
</dbReference>
<keyword evidence="1" id="KW-0223">Dioxygenase</keyword>
<reference evidence="1 2" key="1">
    <citation type="journal article" date="2024" name="Proc. Natl. Acad. Sci. U.S.A.">
        <title>The evolutionary genomics of adaptation to stress in wild rhizobium bacteria.</title>
        <authorList>
            <person name="Kehlet-Delgado H."/>
            <person name="Montoya A.P."/>
            <person name="Jensen K.T."/>
            <person name="Wendlandt C.E."/>
            <person name="Dexheimer C."/>
            <person name="Roberts M."/>
            <person name="Torres Martinez L."/>
            <person name="Friesen M.L."/>
            <person name="Griffitts J.S."/>
            <person name="Porter S.S."/>
        </authorList>
    </citation>
    <scope>NUCLEOTIDE SEQUENCE [LARGE SCALE GENOMIC DNA]</scope>
    <source>
        <strain evidence="1 2">M0641</strain>
    </source>
</reference>
<dbReference type="Gene3D" id="2.60.120.620">
    <property type="entry name" value="q2cbj1_9rhob like domain"/>
    <property type="match status" value="1"/>
</dbReference>
<dbReference type="SUPFAM" id="SSF51197">
    <property type="entry name" value="Clavaminate synthase-like"/>
    <property type="match status" value="1"/>
</dbReference>
<keyword evidence="2" id="KW-1185">Reference proteome</keyword>
<dbReference type="PANTHER" id="PTHR20883">
    <property type="entry name" value="PHYTANOYL-COA DIOXYGENASE DOMAIN CONTAINING 1"/>
    <property type="match status" value="1"/>
</dbReference>
<dbReference type="PANTHER" id="PTHR20883:SF46">
    <property type="entry name" value="PHYTANOYL-COA HYDROXYLASE"/>
    <property type="match status" value="1"/>
</dbReference>
<dbReference type="InterPro" id="IPR008775">
    <property type="entry name" value="Phytyl_CoA_dOase-like"/>
</dbReference>